<proteinExistence type="predicted"/>
<dbReference type="RefSeq" id="WP_141261398.1">
    <property type="nucleotide sequence ID" value="NZ_BDLU01000045.1"/>
</dbReference>
<dbReference type="OrthoDB" id="7061163at2"/>
<accession>A0A4P5NUP0</accession>
<comment type="caution">
    <text evidence="1">The sequence shown here is derived from an EMBL/GenBank/DDBJ whole genome shotgun (WGS) entry which is preliminary data.</text>
</comment>
<keyword evidence="2" id="KW-1185">Reference proteome</keyword>
<gene>
    <name evidence="1" type="ORF">MSKU9_2065</name>
</gene>
<protein>
    <submittedName>
        <fullName evidence="1">Uncharacterized protein</fullName>
    </submittedName>
</protein>
<dbReference type="EMBL" id="BDLU01000045">
    <property type="protein sequence ID" value="GCE83924.1"/>
    <property type="molecule type" value="Genomic_DNA"/>
</dbReference>
<dbReference type="Proteomes" id="UP000315095">
    <property type="component" value="Unassembled WGS sequence"/>
</dbReference>
<reference evidence="2" key="1">
    <citation type="submission" date="2017-01" db="EMBL/GenBank/DDBJ databases">
        <title>Komagataeibacter sp. MSKU9 whole genome sequencing project.</title>
        <authorList>
            <person name="Matsutani M."/>
            <person name="Naloka K."/>
            <person name="Theeragool G."/>
            <person name="Yakushi T."/>
            <person name="Matsushita K."/>
        </authorList>
    </citation>
    <scope>NUCLEOTIDE SEQUENCE [LARGE SCALE GENOMIC DNA]</scope>
    <source>
        <strain evidence="2">MSKU9</strain>
    </source>
</reference>
<evidence type="ECO:0000313" key="1">
    <source>
        <dbReference type="EMBL" id="GCE83924.1"/>
    </source>
</evidence>
<organism evidence="1 2">
    <name type="scientific">Komagataeibacter diospyri</name>
    <dbReference type="NCBI Taxonomy" id="1932662"/>
    <lineage>
        <taxon>Bacteria</taxon>
        <taxon>Pseudomonadati</taxon>
        <taxon>Pseudomonadota</taxon>
        <taxon>Alphaproteobacteria</taxon>
        <taxon>Acetobacterales</taxon>
        <taxon>Acetobacteraceae</taxon>
        <taxon>Komagataeibacter</taxon>
    </lineage>
</organism>
<dbReference type="AlphaFoldDB" id="A0A4P5NUP0"/>
<sequence length="185" mass="21813">MIHEEWEHRHKRWIQASRHLASEEDPWISSAILDLSWAEHIILALENEVTRTLRRPQDTASLNNTPTFSEYRAHSKLWIMGLYEVCRVLLKDLKMPVATPLEPLFEKLYAIRIPFAKHEVRGRTETYFPEPCMPLFGYELGWMVKDYKHKRVPQGSSSGTYVNFYVGRRALADEFLHSIEKNRSD</sequence>
<name>A0A4P5NUP0_9PROT</name>
<evidence type="ECO:0000313" key="2">
    <source>
        <dbReference type="Proteomes" id="UP000315095"/>
    </source>
</evidence>